<dbReference type="SUPFAM" id="SSF101690">
    <property type="entry name" value="PAZ domain"/>
    <property type="match status" value="1"/>
</dbReference>
<evidence type="ECO:0000313" key="2">
    <source>
        <dbReference type="EMBL" id="CAB0006425.1"/>
    </source>
</evidence>
<evidence type="ECO:0000256" key="1">
    <source>
        <dbReference type="SAM" id="MobiDB-lite"/>
    </source>
</evidence>
<name>A0A6H5GU02_9HEMI</name>
<accession>A0A6H5GU02</accession>
<dbReference type="EMBL" id="CADCXU010017653">
    <property type="protein sequence ID" value="CAB0006425.1"/>
    <property type="molecule type" value="Genomic_DNA"/>
</dbReference>
<keyword evidence="3" id="KW-1185">Reference proteome</keyword>
<dbReference type="InterPro" id="IPR036085">
    <property type="entry name" value="PAZ_dom_sf"/>
</dbReference>
<feature type="non-terminal residue" evidence="2">
    <location>
        <position position="209"/>
    </location>
</feature>
<feature type="region of interest" description="Disordered" evidence="1">
    <location>
        <begin position="1"/>
        <end position="131"/>
    </location>
</feature>
<organism evidence="2 3">
    <name type="scientific">Nesidiocoris tenuis</name>
    <dbReference type="NCBI Taxonomy" id="355587"/>
    <lineage>
        <taxon>Eukaryota</taxon>
        <taxon>Metazoa</taxon>
        <taxon>Ecdysozoa</taxon>
        <taxon>Arthropoda</taxon>
        <taxon>Hexapoda</taxon>
        <taxon>Insecta</taxon>
        <taxon>Pterygota</taxon>
        <taxon>Neoptera</taxon>
        <taxon>Paraneoptera</taxon>
        <taxon>Hemiptera</taxon>
        <taxon>Heteroptera</taxon>
        <taxon>Panheteroptera</taxon>
        <taxon>Cimicomorpha</taxon>
        <taxon>Miridae</taxon>
        <taxon>Dicyphina</taxon>
        <taxon>Nesidiocoris</taxon>
    </lineage>
</organism>
<dbReference type="AlphaFoldDB" id="A0A6H5GU02"/>
<gene>
    <name evidence="2" type="ORF">NTEN_LOCUS11902</name>
</gene>
<feature type="compositionally biased region" description="Basic residues" evidence="1">
    <location>
        <begin position="7"/>
        <end position="17"/>
    </location>
</feature>
<proteinExistence type="predicted"/>
<feature type="compositionally biased region" description="Gly residues" evidence="1">
    <location>
        <begin position="105"/>
        <end position="129"/>
    </location>
</feature>
<dbReference type="OrthoDB" id="7400211at2759"/>
<feature type="compositionally biased region" description="Polar residues" evidence="1">
    <location>
        <begin position="87"/>
        <end position="103"/>
    </location>
</feature>
<reference evidence="2 3" key="1">
    <citation type="submission" date="2020-02" db="EMBL/GenBank/DDBJ databases">
        <authorList>
            <person name="Ferguson B K."/>
        </authorList>
    </citation>
    <scope>NUCLEOTIDE SEQUENCE [LARGE SCALE GENOMIC DNA]</scope>
</reference>
<sequence>MSEPPKPRARGTPRARGVKPEAQKIPPSVASSFSASAAASSLAASAAAASAAAAAAPQQKPATASAPPRVQSRGRAKNPPAAAQRPSVAQVTQALGTVSISSAGSGTGSGNGNGNGNGSGNGNGNGGTQARGAIRQRALELVTRPPSLSAKQATTRKDGTPVRIIIKKTTDCVWGDHSYLQVLNILVRKALASLDLQLVGRDYYDALAK</sequence>
<evidence type="ECO:0000313" key="3">
    <source>
        <dbReference type="Proteomes" id="UP000479000"/>
    </source>
</evidence>
<protein>
    <submittedName>
        <fullName evidence="2">Uncharacterized protein</fullName>
    </submittedName>
</protein>
<feature type="compositionally biased region" description="Low complexity" evidence="1">
    <location>
        <begin position="26"/>
        <end position="68"/>
    </location>
</feature>
<dbReference type="Proteomes" id="UP000479000">
    <property type="component" value="Unassembled WGS sequence"/>
</dbReference>